<dbReference type="EMBL" id="JACXVP010000004">
    <property type="protein sequence ID" value="KAG5608856.1"/>
    <property type="molecule type" value="Genomic_DNA"/>
</dbReference>
<name>A0A9J5ZAB8_SOLCO</name>
<sequence>MVNYIDDFGENVMVTLRNQLETYIVDVRDVDKRFSNLKGLGDLYEMLVKLKELSAMKLIKSEFEIEWMMILRVVVWCLM</sequence>
<keyword evidence="2" id="KW-1185">Reference proteome</keyword>
<evidence type="ECO:0000313" key="1">
    <source>
        <dbReference type="EMBL" id="KAG5608856.1"/>
    </source>
</evidence>
<dbReference type="Proteomes" id="UP000824120">
    <property type="component" value="Chromosome 4"/>
</dbReference>
<reference evidence="1 2" key="1">
    <citation type="submission" date="2020-09" db="EMBL/GenBank/DDBJ databases">
        <title>De no assembly of potato wild relative species, Solanum commersonii.</title>
        <authorList>
            <person name="Cho K."/>
        </authorList>
    </citation>
    <scope>NUCLEOTIDE SEQUENCE [LARGE SCALE GENOMIC DNA]</scope>
    <source>
        <strain evidence="1">LZ3.2</strain>
        <tissue evidence="1">Leaf</tissue>
    </source>
</reference>
<dbReference type="OrthoDB" id="1290529at2759"/>
<proteinExistence type="predicted"/>
<evidence type="ECO:0000313" key="2">
    <source>
        <dbReference type="Proteomes" id="UP000824120"/>
    </source>
</evidence>
<gene>
    <name evidence="1" type="ORF">H5410_020137</name>
</gene>
<dbReference type="AlphaFoldDB" id="A0A9J5ZAB8"/>
<comment type="caution">
    <text evidence="1">The sequence shown here is derived from an EMBL/GenBank/DDBJ whole genome shotgun (WGS) entry which is preliminary data.</text>
</comment>
<organism evidence="1 2">
    <name type="scientific">Solanum commersonii</name>
    <name type="common">Commerson's wild potato</name>
    <name type="synonym">Commerson's nightshade</name>
    <dbReference type="NCBI Taxonomy" id="4109"/>
    <lineage>
        <taxon>Eukaryota</taxon>
        <taxon>Viridiplantae</taxon>
        <taxon>Streptophyta</taxon>
        <taxon>Embryophyta</taxon>
        <taxon>Tracheophyta</taxon>
        <taxon>Spermatophyta</taxon>
        <taxon>Magnoliopsida</taxon>
        <taxon>eudicotyledons</taxon>
        <taxon>Gunneridae</taxon>
        <taxon>Pentapetalae</taxon>
        <taxon>asterids</taxon>
        <taxon>lamiids</taxon>
        <taxon>Solanales</taxon>
        <taxon>Solanaceae</taxon>
        <taxon>Solanoideae</taxon>
        <taxon>Solaneae</taxon>
        <taxon>Solanum</taxon>
    </lineage>
</organism>
<accession>A0A9J5ZAB8</accession>
<protein>
    <submittedName>
        <fullName evidence="1">Uncharacterized protein</fullName>
    </submittedName>
</protein>